<dbReference type="CDD" id="cd00075">
    <property type="entry name" value="HATPase"/>
    <property type="match status" value="1"/>
</dbReference>
<feature type="transmembrane region" description="Helical" evidence="9">
    <location>
        <begin position="241"/>
        <end position="261"/>
    </location>
</feature>
<feature type="transmembrane region" description="Helical" evidence="9">
    <location>
        <begin position="120"/>
        <end position="138"/>
    </location>
</feature>
<feature type="transmembrane region" description="Helical" evidence="9">
    <location>
        <begin position="216"/>
        <end position="234"/>
    </location>
</feature>
<dbReference type="Proteomes" id="UP001319200">
    <property type="component" value="Unassembled WGS sequence"/>
</dbReference>
<dbReference type="Pfam" id="PF00512">
    <property type="entry name" value="HisKA"/>
    <property type="match status" value="1"/>
</dbReference>
<dbReference type="InterPro" id="IPR036890">
    <property type="entry name" value="HATPase_C_sf"/>
</dbReference>
<dbReference type="SMART" id="SM00388">
    <property type="entry name" value="HisKA"/>
    <property type="match status" value="1"/>
</dbReference>
<feature type="domain" description="Histidine kinase" evidence="10">
    <location>
        <begin position="355"/>
        <end position="566"/>
    </location>
</feature>
<evidence type="ECO:0000259" key="10">
    <source>
        <dbReference type="PROSITE" id="PS50109"/>
    </source>
</evidence>
<reference evidence="11 12" key="1">
    <citation type="submission" date="2021-05" db="EMBL/GenBank/DDBJ databases">
        <title>A Polyphasic approach of four new species of the genus Ohtaekwangia: Ohtaekwangia histidinii sp. nov., Ohtaekwangia cretensis sp. nov., Ohtaekwangia indiensis sp. nov., Ohtaekwangia reichenbachii sp. nov. from diverse environment.</title>
        <authorList>
            <person name="Octaviana S."/>
        </authorList>
    </citation>
    <scope>NUCLEOTIDE SEQUENCE [LARGE SCALE GENOMIC DNA]</scope>
    <source>
        <strain evidence="11 12">PWU4</strain>
    </source>
</reference>
<evidence type="ECO:0000256" key="3">
    <source>
        <dbReference type="ARBA" id="ARBA00012438"/>
    </source>
</evidence>
<evidence type="ECO:0000256" key="8">
    <source>
        <dbReference type="ARBA" id="ARBA00023136"/>
    </source>
</evidence>
<comment type="catalytic activity">
    <reaction evidence="1">
        <text>ATP + protein L-histidine = ADP + protein N-phospho-L-histidine.</text>
        <dbReference type="EC" id="2.7.13.3"/>
    </reaction>
</comment>
<dbReference type="PANTHER" id="PTHR45530">
    <property type="entry name" value="SENSORY TRANSDUCTION HISTIDINE KINASE"/>
    <property type="match status" value="1"/>
</dbReference>
<accession>A0AAP2GN30</accession>
<name>A0AAP2GN30_9BACT</name>
<comment type="caution">
    <text evidence="11">The sequence shown here is derived from an EMBL/GenBank/DDBJ whole genome shotgun (WGS) entry which is preliminary data.</text>
</comment>
<keyword evidence="6 9" id="KW-0812">Transmembrane</keyword>
<dbReference type="InterPro" id="IPR005467">
    <property type="entry name" value="His_kinase_dom"/>
</dbReference>
<dbReference type="Pfam" id="PF02518">
    <property type="entry name" value="HATPase_c"/>
    <property type="match status" value="1"/>
</dbReference>
<feature type="transmembrane region" description="Helical" evidence="9">
    <location>
        <begin position="273"/>
        <end position="293"/>
    </location>
</feature>
<keyword evidence="5" id="KW-0597">Phosphoprotein</keyword>
<evidence type="ECO:0000256" key="6">
    <source>
        <dbReference type="ARBA" id="ARBA00022692"/>
    </source>
</evidence>
<dbReference type="Gene3D" id="1.10.287.130">
    <property type="match status" value="1"/>
</dbReference>
<proteinExistence type="predicted"/>
<dbReference type="SMART" id="SM00387">
    <property type="entry name" value="HATPase_c"/>
    <property type="match status" value="1"/>
</dbReference>
<evidence type="ECO:0000256" key="1">
    <source>
        <dbReference type="ARBA" id="ARBA00000085"/>
    </source>
</evidence>
<dbReference type="PANTHER" id="PTHR45530:SF3">
    <property type="entry name" value="TWO-COMPONENT SYSTEM NARL FAMILY SENSOR HISTIDINE KINASE BARA"/>
    <property type="match status" value="1"/>
</dbReference>
<dbReference type="SUPFAM" id="SSF47384">
    <property type="entry name" value="Homodimeric domain of signal transducing histidine kinase"/>
    <property type="match status" value="1"/>
</dbReference>
<dbReference type="EMBL" id="JAHESF010000005">
    <property type="protein sequence ID" value="MBT1696475.1"/>
    <property type="molecule type" value="Genomic_DNA"/>
</dbReference>
<dbReference type="InterPro" id="IPR036097">
    <property type="entry name" value="HisK_dim/P_sf"/>
</dbReference>
<feature type="transmembrane region" description="Helical" evidence="9">
    <location>
        <begin position="158"/>
        <end position="179"/>
    </location>
</feature>
<dbReference type="InterPro" id="IPR003594">
    <property type="entry name" value="HATPase_dom"/>
</dbReference>
<protein>
    <recommendedName>
        <fullName evidence="3">histidine kinase</fullName>
        <ecNumber evidence="3">2.7.13.3</ecNumber>
    </recommendedName>
</protein>
<dbReference type="SUPFAM" id="SSF55874">
    <property type="entry name" value="ATPase domain of HSP90 chaperone/DNA topoisomerase II/histidine kinase"/>
    <property type="match status" value="1"/>
</dbReference>
<dbReference type="Gene3D" id="3.30.565.10">
    <property type="entry name" value="Histidine kinase-like ATPase, C-terminal domain"/>
    <property type="match status" value="1"/>
</dbReference>
<dbReference type="InterPro" id="IPR004358">
    <property type="entry name" value="Sig_transdc_His_kin-like_C"/>
</dbReference>
<organism evidence="11 12">
    <name type="scientific">Chryseosolibacter histidini</name>
    <dbReference type="NCBI Taxonomy" id="2782349"/>
    <lineage>
        <taxon>Bacteria</taxon>
        <taxon>Pseudomonadati</taxon>
        <taxon>Bacteroidota</taxon>
        <taxon>Cytophagia</taxon>
        <taxon>Cytophagales</taxon>
        <taxon>Chryseotaleaceae</taxon>
        <taxon>Chryseosolibacter</taxon>
    </lineage>
</organism>
<dbReference type="GO" id="GO:0005886">
    <property type="term" value="C:plasma membrane"/>
    <property type="evidence" value="ECO:0007669"/>
    <property type="project" value="UniProtKB-SubCell"/>
</dbReference>
<gene>
    <name evidence="11" type="ORF">KK083_06290</name>
</gene>
<keyword evidence="4" id="KW-1003">Cell membrane</keyword>
<dbReference type="InterPro" id="IPR003661">
    <property type="entry name" value="HisK_dim/P_dom"/>
</dbReference>
<evidence type="ECO:0000313" key="11">
    <source>
        <dbReference type="EMBL" id="MBT1696475.1"/>
    </source>
</evidence>
<dbReference type="InterPro" id="IPR007895">
    <property type="entry name" value="MASE1"/>
</dbReference>
<sequence length="567" mass="63751">MLKYSSDLRIILVGSLFYASACLGHFLAFENTPTLPAWPPSGIAFALIILMGRSAWPGIMIGSLLANVMAQWNHASLPAHAIIVLSCMTAAASTIEALMGNFLVKQWIKNDYPFKNARNAFQFLLVTLLMCVVGAVLGTSGLWLSNVVDTHELLKTALSWWVGNVVGILLFTPLVLSINYFRRFRLSSEKALEVGVFLLFAVALLLLFRFNTLNPTMEHALPFLILPFLLWLAFRFELMIAMAGVLQVSLLSIYITIQGAGPFVLDKPDYSMMLLQIYVGVTSVSTIVLSATVRERMEAQRALLQFNETLEAKVQERTHALNEEINTRKRAEEKLQGSNYELSKRNVELDNFVYSVSHDLRAPVATVLGLINLAKKDNDLEMKDLYLGMIENSAKQQDHFIREILDQSRNSRLEVKREEIFFEPIIEETFDQLRHATVISQPVEKIINIRQEKPFYCDRWRLKVILNNIISNSIRYRNGKDPVIKVNVEVDSRGAKVEIEDNGKGIGKEHLGHVCKMFYRATDDGAGSGLGLYIVKETVDKLNGSINILSEIGKGTMVKLNIPEVLN</sequence>
<evidence type="ECO:0000256" key="4">
    <source>
        <dbReference type="ARBA" id="ARBA00022475"/>
    </source>
</evidence>
<dbReference type="CDD" id="cd00082">
    <property type="entry name" value="HisKA"/>
    <property type="match status" value="1"/>
</dbReference>
<keyword evidence="12" id="KW-1185">Reference proteome</keyword>
<evidence type="ECO:0000313" key="12">
    <source>
        <dbReference type="Proteomes" id="UP001319200"/>
    </source>
</evidence>
<dbReference type="RefSeq" id="WP_254161759.1">
    <property type="nucleotide sequence ID" value="NZ_JAHESF010000005.1"/>
</dbReference>
<dbReference type="GO" id="GO:0000155">
    <property type="term" value="F:phosphorelay sensor kinase activity"/>
    <property type="evidence" value="ECO:0007669"/>
    <property type="project" value="InterPro"/>
</dbReference>
<evidence type="ECO:0000256" key="9">
    <source>
        <dbReference type="SAM" id="Phobius"/>
    </source>
</evidence>
<dbReference type="Pfam" id="PF05231">
    <property type="entry name" value="MASE1"/>
    <property type="match status" value="1"/>
</dbReference>
<evidence type="ECO:0000256" key="5">
    <source>
        <dbReference type="ARBA" id="ARBA00022553"/>
    </source>
</evidence>
<feature type="transmembrane region" description="Helical" evidence="9">
    <location>
        <begin position="6"/>
        <end position="29"/>
    </location>
</feature>
<evidence type="ECO:0000256" key="2">
    <source>
        <dbReference type="ARBA" id="ARBA00004651"/>
    </source>
</evidence>
<keyword evidence="7 9" id="KW-1133">Transmembrane helix</keyword>
<feature type="transmembrane region" description="Helical" evidence="9">
    <location>
        <begin position="41"/>
        <end position="65"/>
    </location>
</feature>
<feature type="transmembrane region" description="Helical" evidence="9">
    <location>
        <begin position="191"/>
        <end position="210"/>
    </location>
</feature>
<dbReference type="PROSITE" id="PS50109">
    <property type="entry name" value="HIS_KIN"/>
    <property type="match status" value="1"/>
</dbReference>
<comment type="subcellular location">
    <subcellularLocation>
        <location evidence="2">Cell membrane</location>
        <topology evidence="2">Multi-pass membrane protein</topology>
    </subcellularLocation>
</comment>
<feature type="transmembrane region" description="Helical" evidence="9">
    <location>
        <begin position="77"/>
        <end position="99"/>
    </location>
</feature>
<dbReference type="PRINTS" id="PR00344">
    <property type="entry name" value="BCTRLSENSOR"/>
</dbReference>
<keyword evidence="8 9" id="KW-0472">Membrane</keyword>
<dbReference type="AlphaFoldDB" id="A0AAP2GN30"/>
<evidence type="ECO:0000256" key="7">
    <source>
        <dbReference type="ARBA" id="ARBA00022989"/>
    </source>
</evidence>
<dbReference type="EC" id="2.7.13.3" evidence="3"/>